<gene>
    <name evidence="2" type="ORF">PIB30_048979</name>
</gene>
<evidence type="ECO:0000313" key="3">
    <source>
        <dbReference type="Proteomes" id="UP001341840"/>
    </source>
</evidence>
<dbReference type="Proteomes" id="UP001341840">
    <property type="component" value="Unassembled WGS sequence"/>
</dbReference>
<name>A0ABU6VHB5_9FABA</name>
<keyword evidence="3" id="KW-1185">Reference proteome</keyword>
<evidence type="ECO:0000256" key="1">
    <source>
        <dbReference type="SAM" id="MobiDB-lite"/>
    </source>
</evidence>
<sequence length="125" mass="13317">MRYVRNGFGPSGSNIWNTFQEKEEEEEEEEEEEAEELCLVSNEGRRPGPGHEFVIAGMWRRARRREGLSTATIMDAEGNVRLTTSGGGGLRLDLDWDGGGGGSGGRAVGMSGGCGGDHGTVGVDD</sequence>
<reference evidence="2 3" key="1">
    <citation type="journal article" date="2023" name="Plants (Basel)">
        <title>Bridging the Gap: Combining Genomics and Transcriptomics Approaches to Understand Stylosanthes scabra, an Orphan Legume from the Brazilian Caatinga.</title>
        <authorList>
            <person name="Ferreira-Neto J.R.C."/>
            <person name="da Silva M.D."/>
            <person name="Binneck E."/>
            <person name="de Melo N.F."/>
            <person name="da Silva R.H."/>
            <person name="de Melo A.L.T.M."/>
            <person name="Pandolfi V."/>
            <person name="Bustamante F.O."/>
            <person name="Brasileiro-Vidal A.C."/>
            <person name="Benko-Iseppon A.M."/>
        </authorList>
    </citation>
    <scope>NUCLEOTIDE SEQUENCE [LARGE SCALE GENOMIC DNA]</scope>
    <source>
        <tissue evidence="2">Leaves</tissue>
    </source>
</reference>
<organism evidence="2 3">
    <name type="scientific">Stylosanthes scabra</name>
    <dbReference type="NCBI Taxonomy" id="79078"/>
    <lineage>
        <taxon>Eukaryota</taxon>
        <taxon>Viridiplantae</taxon>
        <taxon>Streptophyta</taxon>
        <taxon>Embryophyta</taxon>
        <taxon>Tracheophyta</taxon>
        <taxon>Spermatophyta</taxon>
        <taxon>Magnoliopsida</taxon>
        <taxon>eudicotyledons</taxon>
        <taxon>Gunneridae</taxon>
        <taxon>Pentapetalae</taxon>
        <taxon>rosids</taxon>
        <taxon>fabids</taxon>
        <taxon>Fabales</taxon>
        <taxon>Fabaceae</taxon>
        <taxon>Papilionoideae</taxon>
        <taxon>50 kb inversion clade</taxon>
        <taxon>dalbergioids sensu lato</taxon>
        <taxon>Dalbergieae</taxon>
        <taxon>Pterocarpus clade</taxon>
        <taxon>Stylosanthes</taxon>
    </lineage>
</organism>
<comment type="caution">
    <text evidence="2">The sequence shown here is derived from an EMBL/GenBank/DDBJ whole genome shotgun (WGS) entry which is preliminary data.</text>
</comment>
<accession>A0ABU6VHB5</accession>
<protein>
    <submittedName>
        <fullName evidence="2">Uncharacterized protein</fullName>
    </submittedName>
</protein>
<feature type="compositionally biased region" description="Acidic residues" evidence="1">
    <location>
        <begin position="22"/>
        <end position="34"/>
    </location>
</feature>
<feature type="region of interest" description="Disordered" evidence="1">
    <location>
        <begin position="1"/>
        <end position="34"/>
    </location>
</feature>
<feature type="region of interest" description="Disordered" evidence="1">
    <location>
        <begin position="103"/>
        <end position="125"/>
    </location>
</feature>
<dbReference type="EMBL" id="JASCZI010151360">
    <property type="protein sequence ID" value="MED6172317.1"/>
    <property type="molecule type" value="Genomic_DNA"/>
</dbReference>
<feature type="compositionally biased region" description="Gly residues" evidence="1">
    <location>
        <begin position="103"/>
        <end position="119"/>
    </location>
</feature>
<evidence type="ECO:0000313" key="2">
    <source>
        <dbReference type="EMBL" id="MED6172317.1"/>
    </source>
</evidence>
<proteinExistence type="predicted"/>